<dbReference type="InterPro" id="IPR033870">
    <property type="entry name" value="FatB"/>
</dbReference>
<feature type="chain" id="PRO_5038675892" evidence="5">
    <location>
        <begin position="22"/>
        <end position="301"/>
    </location>
</feature>
<gene>
    <name evidence="7" type="ORF">SAMN04488242_1437</name>
</gene>
<keyword evidence="3" id="KW-0813">Transport</keyword>
<keyword evidence="8" id="KW-1185">Reference proteome</keyword>
<sequence>MKLQRLLGVLAAGLMTLTACGQNVETPAAGNEGEESIDSIVVLEFGALDTLQALGVSDKVVGIPKGGVVPESLSEFADDKYADVGTMQEPNIEKIAELDPDLVIAGFRNQSLVPELQKNFNVLDVTYDQNKPFVEGASEAATKIGEALGMADEVEERLAGFREQVEEAKAEVPEGATALVVMSSGGKLSALAPAGRYSLIYNDLGFTPAIPDVNPDSHGDPISFEGIQKANPDYLFVLDRDAAIGQEGGEAAEQILDNALVHETTAWQEDQVVYLDGARWYIMIHGLDNVEKMLEDVTEKL</sequence>
<feature type="signal peptide" evidence="5">
    <location>
        <begin position="1"/>
        <end position="21"/>
    </location>
</feature>
<dbReference type="GO" id="GO:0030288">
    <property type="term" value="C:outer membrane-bounded periplasmic space"/>
    <property type="evidence" value="ECO:0007669"/>
    <property type="project" value="TreeGrafter"/>
</dbReference>
<evidence type="ECO:0000313" key="8">
    <source>
        <dbReference type="Proteomes" id="UP000199475"/>
    </source>
</evidence>
<dbReference type="GO" id="GO:1901678">
    <property type="term" value="P:iron coordination entity transport"/>
    <property type="evidence" value="ECO:0007669"/>
    <property type="project" value="UniProtKB-ARBA"/>
</dbReference>
<evidence type="ECO:0000256" key="1">
    <source>
        <dbReference type="ARBA" id="ARBA00004196"/>
    </source>
</evidence>
<organism evidence="7 8">
    <name type="scientific">Tessaracoccus oleiagri</name>
    <dbReference type="NCBI Taxonomy" id="686624"/>
    <lineage>
        <taxon>Bacteria</taxon>
        <taxon>Bacillati</taxon>
        <taxon>Actinomycetota</taxon>
        <taxon>Actinomycetes</taxon>
        <taxon>Propionibacteriales</taxon>
        <taxon>Propionibacteriaceae</taxon>
        <taxon>Tessaracoccus</taxon>
    </lineage>
</organism>
<reference evidence="7 8" key="1">
    <citation type="submission" date="2016-10" db="EMBL/GenBank/DDBJ databases">
        <authorList>
            <person name="de Groot N.N."/>
        </authorList>
    </citation>
    <scope>NUCLEOTIDE SEQUENCE [LARGE SCALE GENOMIC DNA]</scope>
    <source>
        <strain evidence="7 8">CGMCC 1.9159</strain>
    </source>
</reference>
<dbReference type="PROSITE" id="PS50983">
    <property type="entry name" value="FE_B12_PBP"/>
    <property type="match status" value="1"/>
</dbReference>
<dbReference type="STRING" id="686624.SAMN04488242_1437"/>
<evidence type="ECO:0000256" key="4">
    <source>
        <dbReference type="ARBA" id="ARBA00022729"/>
    </source>
</evidence>
<comment type="subcellular location">
    <subcellularLocation>
        <location evidence="1">Cell envelope</location>
    </subcellularLocation>
</comment>
<keyword evidence="4 5" id="KW-0732">Signal</keyword>
<dbReference type="OrthoDB" id="9793175at2"/>
<evidence type="ECO:0000256" key="3">
    <source>
        <dbReference type="ARBA" id="ARBA00022448"/>
    </source>
</evidence>
<evidence type="ECO:0000256" key="5">
    <source>
        <dbReference type="SAM" id="SignalP"/>
    </source>
</evidence>
<dbReference type="PROSITE" id="PS51257">
    <property type="entry name" value="PROKAR_LIPOPROTEIN"/>
    <property type="match status" value="1"/>
</dbReference>
<dbReference type="InterPro" id="IPR051313">
    <property type="entry name" value="Bact_iron-sidero_bind"/>
</dbReference>
<evidence type="ECO:0000256" key="2">
    <source>
        <dbReference type="ARBA" id="ARBA00008814"/>
    </source>
</evidence>
<dbReference type="AlphaFoldDB" id="A0A1G9JS22"/>
<feature type="domain" description="Fe/B12 periplasmic-binding" evidence="6">
    <location>
        <begin position="39"/>
        <end position="301"/>
    </location>
</feature>
<evidence type="ECO:0000259" key="6">
    <source>
        <dbReference type="PROSITE" id="PS50983"/>
    </source>
</evidence>
<comment type="similarity">
    <text evidence="2">Belongs to the bacterial solute-binding protein 8 family.</text>
</comment>
<dbReference type="Proteomes" id="UP000199475">
    <property type="component" value="Unassembled WGS sequence"/>
</dbReference>
<dbReference type="InterPro" id="IPR002491">
    <property type="entry name" value="ABC_transptr_periplasmic_BD"/>
</dbReference>
<dbReference type="PANTHER" id="PTHR30532">
    <property type="entry name" value="IRON III DICITRATE-BINDING PERIPLASMIC PROTEIN"/>
    <property type="match status" value="1"/>
</dbReference>
<dbReference type="Gene3D" id="3.40.50.1980">
    <property type="entry name" value="Nitrogenase molybdenum iron protein domain"/>
    <property type="match status" value="2"/>
</dbReference>
<name>A0A1G9JS22_9ACTN</name>
<proteinExistence type="inferred from homology"/>
<dbReference type="CDD" id="cd01140">
    <property type="entry name" value="FatB"/>
    <property type="match status" value="1"/>
</dbReference>
<dbReference type="RefSeq" id="WP_093250404.1">
    <property type="nucleotide sequence ID" value="NZ_FNGP01000002.1"/>
</dbReference>
<accession>A0A1G9JS22</accession>
<dbReference type="Pfam" id="PF01497">
    <property type="entry name" value="Peripla_BP_2"/>
    <property type="match status" value="1"/>
</dbReference>
<protein>
    <submittedName>
        <fullName evidence="7">Iron complex transport system substrate-binding protein</fullName>
    </submittedName>
</protein>
<dbReference type="SUPFAM" id="SSF53807">
    <property type="entry name" value="Helical backbone' metal receptor"/>
    <property type="match status" value="1"/>
</dbReference>
<dbReference type="PANTHER" id="PTHR30532:SF28">
    <property type="entry name" value="PETROBACTIN-BINDING PROTEIN YCLQ"/>
    <property type="match status" value="1"/>
</dbReference>
<dbReference type="EMBL" id="FNGP01000002">
    <property type="protein sequence ID" value="SDL40328.1"/>
    <property type="molecule type" value="Genomic_DNA"/>
</dbReference>
<evidence type="ECO:0000313" key="7">
    <source>
        <dbReference type="EMBL" id="SDL40328.1"/>
    </source>
</evidence>